<dbReference type="InterPro" id="IPR016181">
    <property type="entry name" value="Acyl_CoA_acyltransferase"/>
</dbReference>
<dbReference type="Pfam" id="PF13302">
    <property type="entry name" value="Acetyltransf_3"/>
    <property type="match status" value="1"/>
</dbReference>
<evidence type="ECO:0000313" key="6">
    <source>
        <dbReference type="Proteomes" id="UP001319861"/>
    </source>
</evidence>
<dbReference type="InterPro" id="IPR000182">
    <property type="entry name" value="GNAT_dom"/>
</dbReference>
<comment type="similarity">
    <text evidence="3">Belongs to the acetyltransferase family. RimJ subfamily.</text>
</comment>
<dbReference type="Gene3D" id="3.40.630.30">
    <property type="match status" value="1"/>
</dbReference>
<evidence type="ECO:0000256" key="2">
    <source>
        <dbReference type="ARBA" id="ARBA00023315"/>
    </source>
</evidence>
<dbReference type="PANTHER" id="PTHR43792:SF8">
    <property type="entry name" value="[RIBOSOMAL PROTEIN US5]-ALANINE N-ACETYLTRANSFERASE"/>
    <property type="match status" value="1"/>
</dbReference>
<dbReference type="RefSeq" id="WP_229231786.1">
    <property type="nucleotide sequence ID" value="NZ_AP024525.1"/>
</dbReference>
<dbReference type="PROSITE" id="PS51186">
    <property type="entry name" value="GNAT"/>
    <property type="match status" value="1"/>
</dbReference>
<keyword evidence="1" id="KW-0808">Transferase</keyword>
<dbReference type="Proteomes" id="UP001319861">
    <property type="component" value="Chromosome"/>
</dbReference>
<gene>
    <name evidence="5" type="primary">rimJ</name>
    <name evidence="5" type="ORF">SCMU_08510</name>
</gene>
<dbReference type="EMBL" id="AP024525">
    <property type="protein sequence ID" value="BCT75009.1"/>
    <property type="molecule type" value="Genomic_DNA"/>
</dbReference>
<evidence type="ECO:0000259" key="4">
    <source>
        <dbReference type="PROSITE" id="PS51186"/>
    </source>
</evidence>
<reference evidence="5 6" key="1">
    <citation type="journal article" date="2021" name="J. Biosci. Bioeng.">
        <title>Identification and characterization of a chc gene cluster responsible for the aromatization pathway of cyclohexanecarboxylate degradation in Sinomonas cyclohexanicum ATCC 51369.</title>
        <authorList>
            <person name="Yamamoto T."/>
            <person name="Hasegawa Y."/>
            <person name="Lau P.C.K."/>
            <person name="Iwaki H."/>
        </authorList>
    </citation>
    <scope>NUCLEOTIDE SEQUENCE [LARGE SCALE GENOMIC DNA]</scope>
    <source>
        <strain evidence="5 6">ATCC 51369</strain>
    </source>
</reference>
<protein>
    <submittedName>
        <fullName evidence="5">Ribosomal-protein-alanine acetyltransferase</fullName>
    </submittedName>
</protein>
<keyword evidence="2" id="KW-0012">Acyltransferase</keyword>
<name>A0ABN6FEM7_SINCY</name>
<keyword evidence="6" id="KW-1185">Reference proteome</keyword>
<dbReference type="SUPFAM" id="SSF55729">
    <property type="entry name" value="Acyl-CoA N-acyltransferases (Nat)"/>
    <property type="match status" value="1"/>
</dbReference>
<evidence type="ECO:0000313" key="5">
    <source>
        <dbReference type="EMBL" id="BCT75009.1"/>
    </source>
</evidence>
<feature type="domain" description="N-acetyltransferase" evidence="4">
    <location>
        <begin position="11"/>
        <end position="179"/>
    </location>
</feature>
<evidence type="ECO:0000256" key="3">
    <source>
        <dbReference type="ARBA" id="ARBA00038502"/>
    </source>
</evidence>
<organism evidence="5 6">
    <name type="scientific">Sinomonas cyclohexanicum</name>
    <name type="common">Corynebacterium cyclohexanicum</name>
    <dbReference type="NCBI Taxonomy" id="322009"/>
    <lineage>
        <taxon>Bacteria</taxon>
        <taxon>Bacillati</taxon>
        <taxon>Actinomycetota</taxon>
        <taxon>Actinomycetes</taxon>
        <taxon>Micrococcales</taxon>
        <taxon>Micrococcaceae</taxon>
        <taxon>Sinomonas</taxon>
    </lineage>
</organism>
<sequence>MVPERELTPSVRLRTLEAADAAGLALAYRENREHLAPWEPTRPDSFFTEDGQREAVTHSLEDLERGAAMPLVLVEGQRVVGRVTLSSIVRGPFQNAHLGYWLALSHTGAGIMSRAVAAAVEIARDELGLHRIEAATLVHNASSQHVLLRNGFVPYGIAPEYLRIAGQWQDHRLYQRILHD</sequence>
<accession>A0ABN6FEM7</accession>
<dbReference type="InterPro" id="IPR051531">
    <property type="entry name" value="N-acetyltransferase"/>
</dbReference>
<proteinExistence type="inferred from homology"/>
<evidence type="ECO:0000256" key="1">
    <source>
        <dbReference type="ARBA" id="ARBA00022679"/>
    </source>
</evidence>
<dbReference type="PANTHER" id="PTHR43792">
    <property type="entry name" value="GNAT FAMILY, PUTATIVE (AFU_ORTHOLOGUE AFUA_3G00765)-RELATED-RELATED"/>
    <property type="match status" value="1"/>
</dbReference>